<evidence type="ECO:0000313" key="3">
    <source>
        <dbReference type="Proteomes" id="UP001152484"/>
    </source>
</evidence>
<feature type="domain" description="CCHC-type" evidence="1">
    <location>
        <begin position="225"/>
        <end position="241"/>
    </location>
</feature>
<dbReference type="EMBL" id="CAMAPE010000010">
    <property type="protein sequence ID" value="CAH9076077.1"/>
    <property type="molecule type" value="Genomic_DNA"/>
</dbReference>
<evidence type="ECO:0000259" key="1">
    <source>
        <dbReference type="SMART" id="SM00343"/>
    </source>
</evidence>
<evidence type="ECO:0000313" key="2">
    <source>
        <dbReference type="EMBL" id="CAH9076077.1"/>
    </source>
</evidence>
<dbReference type="GO" id="GO:0003676">
    <property type="term" value="F:nucleic acid binding"/>
    <property type="evidence" value="ECO:0007669"/>
    <property type="project" value="InterPro"/>
</dbReference>
<gene>
    <name evidence="2" type="ORF">CEURO_LOCUS5691</name>
</gene>
<dbReference type="Pfam" id="PF14223">
    <property type="entry name" value="Retrotran_gag_2"/>
    <property type="match status" value="1"/>
</dbReference>
<dbReference type="Proteomes" id="UP001152484">
    <property type="component" value="Unassembled WGS sequence"/>
</dbReference>
<name>A0A9P1E3L2_CUSEU</name>
<dbReference type="InterPro" id="IPR054722">
    <property type="entry name" value="PolX-like_BBD"/>
</dbReference>
<dbReference type="Pfam" id="PF22936">
    <property type="entry name" value="Pol_BBD"/>
    <property type="match status" value="1"/>
</dbReference>
<dbReference type="SUPFAM" id="SSF57756">
    <property type="entry name" value="Retrovirus zinc finger-like domains"/>
    <property type="match status" value="1"/>
</dbReference>
<proteinExistence type="predicted"/>
<dbReference type="AlphaFoldDB" id="A0A9P1E3L2"/>
<feature type="non-terminal residue" evidence="2">
    <location>
        <position position="367"/>
    </location>
</feature>
<dbReference type="GO" id="GO:0008270">
    <property type="term" value="F:zinc ion binding"/>
    <property type="evidence" value="ECO:0007669"/>
    <property type="project" value="InterPro"/>
</dbReference>
<keyword evidence="3" id="KW-1185">Reference proteome</keyword>
<sequence>MNLRIVLRQERKEYVLDQPIPAEPAANAPRATRDAYERHVRDEVDVTCLMLTIMEANLQKQFPNRRAHDISNELENLFQKQARIERFETTKALFHTRLTDGSPVGPHVLKMIGYRDHLERLGSPISQELSTDVILASLTPAYDQFILNYNMHGLEKTLTELHGMLNSTEQNIKKNRSDVLMIKKGKGFKKPGKGKVGGNKKAKTLVKNSGKGKSIASSTSKEEQKCFHCNKTDHWKRNCKAYLEELKRKGHGDASNSGIYVIEVNVTTTTSWVLDTGCGSHICSNLQGLTRSRRMAKGEVDLRVGNGAKVAALAIGTFTLSLPTGLVLELDNCYHVHAISRNIISVSCLNKKGFHFIIKDNTCSIYF</sequence>
<comment type="caution">
    <text evidence="2">The sequence shown here is derived from an EMBL/GenBank/DDBJ whole genome shotgun (WGS) entry which is preliminary data.</text>
</comment>
<dbReference type="InterPro" id="IPR001878">
    <property type="entry name" value="Znf_CCHC"/>
</dbReference>
<organism evidence="2 3">
    <name type="scientific">Cuscuta europaea</name>
    <name type="common">European dodder</name>
    <dbReference type="NCBI Taxonomy" id="41803"/>
    <lineage>
        <taxon>Eukaryota</taxon>
        <taxon>Viridiplantae</taxon>
        <taxon>Streptophyta</taxon>
        <taxon>Embryophyta</taxon>
        <taxon>Tracheophyta</taxon>
        <taxon>Spermatophyta</taxon>
        <taxon>Magnoliopsida</taxon>
        <taxon>eudicotyledons</taxon>
        <taxon>Gunneridae</taxon>
        <taxon>Pentapetalae</taxon>
        <taxon>asterids</taxon>
        <taxon>lamiids</taxon>
        <taxon>Solanales</taxon>
        <taxon>Convolvulaceae</taxon>
        <taxon>Cuscuteae</taxon>
        <taxon>Cuscuta</taxon>
        <taxon>Cuscuta subgen. Cuscuta</taxon>
    </lineage>
</organism>
<dbReference type="PANTHER" id="PTHR47592:SF27">
    <property type="entry name" value="OS08G0421700 PROTEIN"/>
    <property type="match status" value="1"/>
</dbReference>
<dbReference type="OrthoDB" id="1920930at2759"/>
<dbReference type="InterPro" id="IPR036875">
    <property type="entry name" value="Znf_CCHC_sf"/>
</dbReference>
<dbReference type="SMART" id="SM00343">
    <property type="entry name" value="ZnF_C2HC"/>
    <property type="match status" value="1"/>
</dbReference>
<accession>A0A9P1E3L2</accession>
<reference evidence="2" key="1">
    <citation type="submission" date="2022-07" db="EMBL/GenBank/DDBJ databases">
        <authorList>
            <person name="Macas J."/>
            <person name="Novak P."/>
            <person name="Neumann P."/>
        </authorList>
    </citation>
    <scope>NUCLEOTIDE SEQUENCE</scope>
</reference>
<dbReference type="PANTHER" id="PTHR47592">
    <property type="entry name" value="PBF68 PROTEIN"/>
    <property type="match status" value="1"/>
</dbReference>
<protein>
    <recommendedName>
        <fullName evidence="1">CCHC-type domain-containing protein</fullName>
    </recommendedName>
</protein>